<evidence type="ECO:0000256" key="5">
    <source>
        <dbReference type="ARBA" id="ARBA00022747"/>
    </source>
</evidence>
<keyword evidence="10" id="KW-1185">Reference proteome</keyword>
<feature type="domain" description="DNA methylase adenine-specific" evidence="8">
    <location>
        <begin position="7"/>
        <end position="226"/>
    </location>
</feature>
<dbReference type="InterPro" id="IPR029063">
    <property type="entry name" value="SAM-dependent_MTases_sf"/>
</dbReference>
<dbReference type="GO" id="GO:0032259">
    <property type="term" value="P:methylation"/>
    <property type="evidence" value="ECO:0007669"/>
    <property type="project" value="UniProtKB-KW"/>
</dbReference>
<comment type="similarity">
    <text evidence="1">Belongs to the N(4)/N(6)-methyltransferase family.</text>
</comment>
<evidence type="ECO:0000256" key="7">
    <source>
        <dbReference type="ARBA" id="ARBA00047942"/>
    </source>
</evidence>
<dbReference type="InterPro" id="IPR003356">
    <property type="entry name" value="DNA_methylase_A-5"/>
</dbReference>
<name>A0A231GQL9_PSEJE</name>
<evidence type="ECO:0000259" key="8">
    <source>
        <dbReference type="Pfam" id="PF02384"/>
    </source>
</evidence>
<proteinExistence type="inferred from homology"/>
<dbReference type="InterPro" id="IPR002052">
    <property type="entry name" value="DNA_methylase_N6_adenine_CS"/>
</dbReference>
<dbReference type="PANTHER" id="PTHR33841:SF1">
    <property type="entry name" value="DNA METHYLTRANSFERASE A"/>
    <property type="match status" value="1"/>
</dbReference>
<keyword evidence="5" id="KW-0680">Restriction system</keyword>
<reference evidence="10" key="1">
    <citation type="submission" date="2016-10" db="EMBL/GenBank/DDBJ databases">
        <authorList>
            <person name="Varghese N."/>
            <person name="Submissions S."/>
        </authorList>
    </citation>
    <scope>NUCLEOTIDE SEQUENCE [LARGE SCALE GENOMIC DNA]</scope>
    <source>
        <strain evidence="10">BS3660</strain>
    </source>
</reference>
<dbReference type="GO" id="GO:0003677">
    <property type="term" value="F:DNA binding"/>
    <property type="evidence" value="ECO:0007669"/>
    <property type="project" value="UniProtKB-KW"/>
</dbReference>
<dbReference type="Pfam" id="PF02384">
    <property type="entry name" value="N6_Mtase"/>
    <property type="match status" value="1"/>
</dbReference>
<dbReference type="PROSITE" id="PS00092">
    <property type="entry name" value="N6_MTASE"/>
    <property type="match status" value="1"/>
</dbReference>
<evidence type="ECO:0000256" key="1">
    <source>
        <dbReference type="ARBA" id="ARBA00006594"/>
    </source>
</evidence>
<dbReference type="InterPro" id="IPR044946">
    <property type="entry name" value="Restrct_endonuc_typeI_TRD_sf"/>
</dbReference>
<comment type="catalytic activity">
    <reaction evidence="7">
        <text>a 2'-deoxyadenosine in DNA + S-adenosyl-L-methionine = an N(6)-methyl-2'-deoxyadenosine in DNA + S-adenosyl-L-homocysteine + H(+)</text>
        <dbReference type="Rhea" id="RHEA:15197"/>
        <dbReference type="Rhea" id="RHEA-COMP:12418"/>
        <dbReference type="Rhea" id="RHEA-COMP:12419"/>
        <dbReference type="ChEBI" id="CHEBI:15378"/>
        <dbReference type="ChEBI" id="CHEBI:57856"/>
        <dbReference type="ChEBI" id="CHEBI:59789"/>
        <dbReference type="ChEBI" id="CHEBI:90615"/>
        <dbReference type="ChEBI" id="CHEBI:90616"/>
        <dbReference type="EC" id="2.1.1.72"/>
    </reaction>
</comment>
<accession>A0A231GQL9</accession>
<dbReference type="SUPFAM" id="SSF53335">
    <property type="entry name" value="S-adenosyl-L-methionine-dependent methyltransferases"/>
    <property type="match status" value="1"/>
</dbReference>
<evidence type="ECO:0000256" key="2">
    <source>
        <dbReference type="ARBA" id="ARBA00011900"/>
    </source>
</evidence>
<evidence type="ECO:0000313" key="9">
    <source>
        <dbReference type="EMBL" id="SEC42384.1"/>
    </source>
</evidence>
<organism evidence="9 10">
    <name type="scientific">Pseudomonas jessenii</name>
    <dbReference type="NCBI Taxonomy" id="77298"/>
    <lineage>
        <taxon>Bacteria</taxon>
        <taxon>Pseudomonadati</taxon>
        <taxon>Pseudomonadota</taxon>
        <taxon>Gammaproteobacteria</taxon>
        <taxon>Pseudomonadales</taxon>
        <taxon>Pseudomonadaceae</taxon>
        <taxon>Pseudomonas</taxon>
    </lineage>
</organism>
<evidence type="ECO:0000256" key="3">
    <source>
        <dbReference type="ARBA" id="ARBA00022603"/>
    </source>
</evidence>
<dbReference type="PRINTS" id="PR00507">
    <property type="entry name" value="N12N6MTFRASE"/>
</dbReference>
<keyword evidence="6" id="KW-0238">DNA-binding</keyword>
<evidence type="ECO:0000256" key="4">
    <source>
        <dbReference type="ARBA" id="ARBA00022679"/>
    </source>
</evidence>
<evidence type="ECO:0000256" key="6">
    <source>
        <dbReference type="ARBA" id="ARBA00023125"/>
    </source>
</evidence>
<keyword evidence="3" id="KW-0489">Methyltransferase</keyword>
<dbReference type="AlphaFoldDB" id="A0A231GQL9"/>
<dbReference type="RefSeq" id="WP_090455580.1">
    <property type="nucleotide sequence ID" value="NZ_FNTC01000002.1"/>
</dbReference>
<dbReference type="Gene3D" id="3.40.50.150">
    <property type="entry name" value="Vaccinia Virus protein VP39"/>
    <property type="match status" value="1"/>
</dbReference>
<dbReference type="Gene3D" id="3.90.220.20">
    <property type="entry name" value="DNA methylase specificity domains"/>
    <property type="match status" value="1"/>
</dbReference>
<dbReference type="EMBL" id="FNTC01000002">
    <property type="protein sequence ID" value="SEC42384.1"/>
    <property type="molecule type" value="Genomic_DNA"/>
</dbReference>
<dbReference type="Proteomes" id="UP000198542">
    <property type="component" value="Unassembled WGS sequence"/>
</dbReference>
<dbReference type="EC" id="2.1.1.72" evidence="2"/>
<dbReference type="GO" id="GO:0008170">
    <property type="term" value="F:N-methyltransferase activity"/>
    <property type="evidence" value="ECO:0007669"/>
    <property type="project" value="InterPro"/>
</dbReference>
<evidence type="ECO:0000313" key="10">
    <source>
        <dbReference type="Proteomes" id="UP000198542"/>
    </source>
</evidence>
<dbReference type="PANTHER" id="PTHR33841">
    <property type="entry name" value="DNA METHYLTRANSFERASE YEEA-RELATED"/>
    <property type="match status" value="1"/>
</dbReference>
<keyword evidence="4" id="KW-0808">Transferase</keyword>
<dbReference type="GO" id="GO:0009307">
    <property type="term" value="P:DNA restriction-modification system"/>
    <property type="evidence" value="ECO:0007669"/>
    <property type="project" value="UniProtKB-KW"/>
</dbReference>
<dbReference type="SUPFAM" id="SSF116734">
    <property type="entry name" value="DNA methylase specificity domain"/>
    <property type="match status" value="1"/>
</dbReference>
<protein>
    <recommendedName>
        <fullName evidence="2">site-specific DNA-methyltransferase (adenine-specific)</fullName>
        <ecNumber evidence="2">2.1.1.72</ecNumber>
    </recommendedName>
</protein>
<sequence>MPTLTTNSGSDILGRYYTKNEISSFLVEQIEIVSPVRLLDLGAGSGSLSGAAKTRWPDVEVLTVDIDPKVDLPHLSIRRMSNEPSHQHFVTDALSESLSSLLNCDSAPIDIAICNPPFITPKWRNEFNLILEDAGFIDCIPFPADVDAGLLFLAQNLRLLSNNATLGIILPDSLITAHKYKKFRATLLSEYVVTKVIQLPRGSFHNTDALASIVIMQKLKKHQENIRIYCLMNDKTLSEPILVDVLSAAERLDYSYHSHRLATASEVRGKHVTLGDLGVEVKRGGLSSAQVKVSVFPVLHITDIKKISVGEWLDFSAFEPVHPNECSNLVKAQPGDILISRVGRNLESKIVGVMAGAFAVSDCVYVVRCPAEVREAVLTQLASSEGRAWISAHSYGVAAKQLAKKELLNFPVLLNTCRDV</sequence>
<dbReference type="GO" id="GO:0009007">
    <property type="term" value="F:site-specific DNA-methyltransferase (adenine-specific) activity"/>
    <property type="evidence" value="ECO:0007669"/>
    <property type="project" value="UniProtKB-EC"/>
</dbReference>
<gene>
    <name evidence="9" type="ORF">SAMN04490187_4314</name>
</gene>
<dbReference type="InterPro" id="IPR050953">
    <property type="entry name" value="N4_N6_ade-DNA_methylase"/>
</dbReference>